<keyword evidence="6" id="KW-0732">Signal</keyword>
<evidence type="ECO:0000256" key="12">
    <source>
        <dbReference type="ARBA" id="ARBA00023157"/>
    </source>
</evidence>
<comment type="similarity">
    <text evidence="2">Belongs to the G-protein coupled receptor 2 family. Adhesion G-protein coupled receptor (ADGR) subfamily.</text>
</comment>
<dbReference type="InterPro" id="IPR000152">
    <property type="entry name" value="EGF-type_Asp/Asn_hydroxyl_site"/>
</dbReference>
<evidence type="ECO:0000256" key="11">
    <source>
        <dbReference type="ARBA" id="ARBA00023136"/>
    </source>
</evidence>
<dbReference type="PROSITE" id="PS50261">
    <property type="entry name" value="G_PROTEIN_RECEP_F2_4"/>
    <property type="match status" value="1"/>
</dbReference>
<keyword evidence="7" id="KW-0677">Repeat</keyword>
<dbReference type="FunFam" id="2.10.25.10:FF:000017">
    <property type="entry name" value="latent-transforming growth factor beta-binding protein 4 isoform X1"/>
    <property type="match status" value="1"/>
</dbReference>
<keyword evidence="3" id="KW-1003">Cell membrane</keyword>
<name>A0A3Q0GNM6_ALLSI</name>
<keyword evidence="11 17" id="KW-0472">Membrane</keyword>
<evidence type="ECO:0000256" key="9">
    <source>
        <dbReference type="ARBA" id="ARBA00022989"/>
    </source>
</evidence>
<keyword evidence="5 17" id="KW-0812">Transmembrane</keyword>
<evidence type="ECO:0000256" key="15">
    <source>
        <dbReference type="ARBA" id="ARBA00023224"/>
    </source>
</evidence>
<dbReference type="AlphaFoldDB" id="A0A3Q0GNM6"/>
<dbReference type="InParanoid" id="A0A3Q0GNM6"/>
<feature type="domain" description="EGF-like" evidence="18">
    <location>
        <begin position="2"/>
        <end position="40"/>
    </location>
</feature>
<dbReference type="GO" id="GO:0005509">
    <property type="term" value="F:calcium ion binding"/>
    <property type="evidence" value="ECO:0007669"/>
    <property type="project" value="InterPro"/>
</dbReference>
<dbReference type="PROSITE" id="PS50221">
    <property type="entry name" value="GAIN_B"/>
    <property type="match status" value="1"/>
</dbReference>
<dbReference type="GO" id="GO:0007189">
    <property type="term" value="P:adenylate cyclase-activating G protein-coupled receptor signaling pathway"/>
    <property type="evidence" value="ECO:0007669"/>
    <property type="project" value="TreeGrafter"/>
</dbReference>
<dbReference type="Proteomes" id="UP000189705">
    <property type="component" value="Unplaced"/>
</dbReference>
<feature type="transmembrane region" description="Helical" evidence="17">
    <location>
        <begin position="388"/>
        <end position="408"/>
    </location>
</feature>
<keyword evidence="9 17" id="KW-1133">Transmembrane helix</keyword>
<dbReference type="InterPro" id="IPR000203">
    <property type="entry name" value="GPS"/>
</dbReference>
<keyword evidence="15" id="KW-0807">Transducer</keyword>
<feature type="domain" description="GAIN-B" evidence="19">
    <location>
        <begin position="188"/>
        <end position="346"/>
    </location>
</feature>
<evidence type="ECO:0000256" key="14">
    <source>
        <dbReference type="ARBA" id="ARBA00023180"/>
    </source>
</evidence>
<dbReference type="Gene3D" id="2.10.25.10">
    <property type="entry name" value="Laminin"/>
    <property type="match status" value="2"/>
</dbReference>
<dbReference type="Pfam" id="PF01825">
    <property type="entry name" value="GPS"/>
    <property type="match status" value="1"/>
</dbReference>
<evidence type="ECO:0000256" key="10">
    <source>
        <dbReference type="ARBA" id="ARBA00023040"/>
    </source>
</evidence>
<dbReference type="Pfam" id="PF00002">
    <property type="entry name" value="7tm_2"/>
    <property type="match status" value="1"/>
</dbReference>
<feature type="domain" description="G-protein coupled receptors family 2 profile 2" evidence="20">
    <location>
        <begin position="351"/>
        <end position="597"/>
    </location>
</feature>
<evidence type="ECO:0000256" key="3">
    <source>
        <dbReference type="ARBA" id="ARBA00022475"/>
    </source>
</evidence>
<dbReference type="CDD" id="cd15439">
    <property type="entry name" value="7tmB2_EMR"/>
    <property type="match status" value="1"/>
</dbReference>
<dbReference type="GO" id="GO:0004930">
    <property type="term" value="F:G protein-coupled receptor activity"/>
    <property type="evidence" value="ECO:0007669"/>
    <property type="project" value="UniProtKB-KW"/>
</dbReference>
<feature type="transmembrane region" description="Helical" evidence="17">
    <location>
        <begin position="420"/>
        <end position="441"/>
    </location>
</feature>
<dbReference type="PROSITE" id="PS01187">
    <property type="entry name" value="EGF_CA"/>
    <property type="match status" value="1"/>
</dbReference>
<dbReference type="PANTHER" id="PTHR12011">
    <property type="entry name" value="ADHESION G-PROTEIN COUPLED RECEPTOR"/>
    <property type="match status" value="1"/>
</dbReference>
<dbReference type="InterPro" id="IPR017981">
    <property type="entry name" value="GPCR_2-like_7TM"/>
</dbReference>
<keyword evidence="8" id="KW-0106">Calcium</keyword>
<gene>
    <name evidence="22" type="primary">LOC112550264</name>
</gene>
<evidence type="ECO:0000256" key="4">
    <source>
        <dbReference type="ARBA" id="ARBA00022536"/>
    </source>
</evidence>
<dbReference type="RefSeq" id="XP_025059775.1">
    <property type="nucleotide sequence ID" value="XM_025203990.1"/>
</dbReference>
<dbReference type="GeneID" id="112550264"/>
<feature type="transmembrane region" description="Helical" evidence="17">
    <location>
        <begin position="501"/>
        <end position="525"/>
    </location>
</feature>
<evidence type="ECO:0000256" key="2">
    <source>
        <dbReference type="ARBA" id="ARBA00007343"/>
    </source>
</evidence>
<dbReference type="SMART" id="SM00181">
    <property type="entry name" value="EGF"/>
    <property type="match status" value="2"/>
</dbReference>
<evidence type="ECO:0000256" key="17">
    <source>
        <dbReference type="SAM" id="Phobius"/>
    </source>
</evidence>
<dbReference type="PRINTS" id="PR01128">
    <property type="entry name" value="EMR1HORMONER"/>
</dbReference>
<dbReference type="InterPro" id="IPR018097">
    <property type="entry name" value="EGF_Ca-bd_CS"/>
</dbReference>
<dbReference type="SMART" id="SM00303">
    <property type="entry name" value="GPS"/>
    <property type="match status" value="1"/>
</dbReference>
<accession>A0A3Q0GNM6</accession>
<dbReference type="CDD" id="cd00054">
    <property type="entry name" value="EGF_CA"/>
    <property type="match status" value="2"/>
</dbReference>
<organism evidence="21 22">
    <name type="scientific">Alligator sinensis</name>
    <name type="common">Chinese alligator</name>
    <dbReference type="NCBI Taxonomy" id="38654"/>
    <lineage>
        <taxon>Eukaryota</taxon>
        <taxon>Metazoa</taxon>
        <taxon>Chordata</taxon>
        <taxon>Craniata</taxon>
        <taxon>Vertebrata</taxon>
        <taxon>Euteleostomi</taxon>
        <taxon>Archelosauria</taxon>
        <taxon>Archosauria</taxon>
        <taxon>Crocodylia</taxon>
        <taxon>Alligatoridae</taxon>
        <taxon>Alligatorinae</taxon>
        <taxon>Alligator</taxon>
    </lineage>
</organism>
<dbReference type="Pfam" id="PF07645">
    <property type="entry name" value="EGF_CA"/>
    <property type="match status" value="2"/>
</dbReference>
<feature type="transmembrane region" description="Helical" evidence="17">
    <location>
        <begin position="461"/>
        <end position="481"/>
    </location>
</feature>
<evidence type="ECO:0000256" key="1">
    <source>
        <dbReference type="ARBA" id="ARBA00004651"/>
    </source>
</evidence>
<feature type="transmembrane region" description="Helical" evidence="17">
    <location>
        <begin position="349"/>
        <end position="376"/>
    </location>
</feature>
<keyword evidence="10" id="KW-0297">G-protein coupled receptor</keyword>
<dbReference type="InterPro" id="IPR001740">
    <property type="entry name" value="GPCR_2_EMR1-like_rcpt"/>
</dbReference>
<keyword evidence="21" id="KW-1185">Reference proteome</keyword>
<evidence type="ECO:0000256" key="13">
    <source>
        <dbReference type="ARBA" id="ARBA00023170"/>
    </source>
</evidence>
<proteinExistence type="inferred from homology"/>
<dbReference type="SUPFAM" id="SSF57196">
    <property type="entry name" value="EGF/Laminin"/>
    <property type="match status" value="2"/>
</dbReference>
<dbReference type="PANTHER" id="PTHR12011:SF433">
    <property type="entry name" value="ADHESION G PROTEIN-COUPLED RECEPTOR E1-LIKE-RELATED"/>
    <property type="match status" value="1"/>
</dbReference>
<evidence type="ECO:0000259" key="18">
    <source>
        <dbReference type="PROSITE" id="PS50026"/>
    </source>
</evidence>
<evidence type="ECO:0000256" key="6">
    <source>
        <dbReference type="ARBA" id="ARBA00022729"/>
    </source>
</evidence>
<dbReference type="PROSITE" id="PS00010">
    <property type="entry name" value="ASX_HYDROXYL"/>
    <property type="match status" value="2"/>
</dbReference>
<dbReference type="Gene3D" id="2.60.220.50">
    <property type="match status" value="1"/>
</dbReference>
<evidence type="ECO:0000256" key="8">
    <source>
        <dbReference type="ARBA" id="ARBA00022837"/>
    </source>
</evidence>
<feature type="domain" description="EGF-like" evidence="18">
    <location>
        <begin position="54"/>
        <end position="92"/>
    </location>
</feature>
<evidence type="ECO:0000256" key="5">
    <source>
        <dbReference type="ARBA" id="ARBA00022692"/>
    </source>
</evidence>
<feature type="transmembrane region" description="Helical" evidence="17">
    <location>
        <begin position="573"/>
        <end position="596"/>
    </location>
</feature>
<dbReference type="PRINTS" id="PR00249">
    <property type="entry name" value="GPCRSECRETIN"/>
</dbReference>
<keyword evidence="4 16" id="KW-0245">EGF-like domain</keyword>
<dbReference type="InterPro" id="IPR046338">
    <property type="entry name" value="GAIN_dom_sf"/>
</dbReference>
<dbReference type="InterPro" id="IPR017983">
    <property type="entry name" value="GPCR_2_secretin-like_CS"/>
</dbReference>
<evidence type="ECO:0000313" key="22">
    <source>
        <dbReference type="RefSeq" id="XP_025059775.1"/>
    </source>
</evidence>
<dbReference type="InterPro" id="IPR001881">
    <property type="entry name" value="EGF-like_Ca-bd_dom"/>
</dbReference>
<dbReference type="FunFam" id="2.10.25.10:FF:000038">
    <property type="entry name" value="Fibrillin 2"/>
    <property type="match status" value="1"/>
</dbReference>
<evidence type="ECO:0000313" key="21">
    <source>
        <dbReference type="Proteomes" id="UP000189705"/>
    </source>
</evidence>
<dbReference type="InterPro" id="IPR049883">
    <property type="entry name" value="NOTCH1_EGF-like"/>
</dbReference>
<dbReference type="Gene3D" id="1.20.1070.10">
    <property type="entry name" value="Rhodopsin 7-helix transmembrane proteins"/>
    <property type="match status" value="1"/>
</dbReference>
<reference evidence="22" key="1">
    <citation type="submission" date="2025-08" db="UniProtKB">
        <authorList>
            <consortium name="RefSeq"/>
        </authorList>
    </citation>
    <scope>IDENTIFICATION</scope>
</reference>
<dbReference type="GO" id="GO:0005886">
    <property type="term" value="C:plasma membrane"/>
    <property type="evidence" value="ECO:0007669"/>
    <property type="project" value="UniProtKB-SubCell"/>
</dbReference>
<dbReference type="PROSITE" id="PS50026">
    <property type="entry name" value="EGF_3"/>
    <property type="match status" value="2"/>
</dbReference>
<dbReference type="InterPro" id="IPR057244">
    <property type="entry name" value="GAIN_B"/>
</dbReference>
<comment type="caution">
    <text evidence="16">Lacks conserved residue(s) required for the propagation of feature annotation.</text>
</comment>
<evidence type="ECO:0000256" key="7">
    <source>
        <dbReference type="ARBA" id="ARBA00022737"/>
    </source>
</evidence>
<keyword evidence="13" id="KW-0675">Receptor</keyword>
<protein>
    <submittedName>
        <fullName evidence="22">Adhesion G protein-coupled receptor E3-like</fullName>
    </submittedName>
</protein>
<dbReference type="PROSITE" id="PS00650">
    <property type="entry name" value="G_PROTEIN_RECEP_F2_2"/>
    <property type="match status" value="1"/>
</dbReference>
<evidence type="ECO:0000259" key="19">
    <source>
        <dbReference type="PROSITE" id="PS50221"/>
    </source>
</evidence>
<dbReference type="KEGG" id="asn:112550264"/>
<sequence length="635" mass="69764">MDVDECATPGQVDCGNHADCHNEVGRYYCSCSPGYEAFPGLEDFKDFYENTCEEVDECKRFPNICGQSAQCTNTNGSYHCECKTGYIPSTGIGNWIQNKTMCQEPPTFNCSTEFEGAVESCRNRSLQEANRSFSSLLNCTALGTSKDEGEVALAVMLLLQSAELMVLATALSSPEAKMQSIATESMAFETRLITENCSHESEIFHLRAQGQMMEIHCSTVSKATTQGVGAAVFISYSTLDSIMNVGNQSPSENLEKLHLNSRVVSSVVGDGTHTGNLSRPVNFTLLHKRATAEDENAFCARWKFIAGKGVWSLGGCSVLHTNSTHTACSCSHLSTFALLMATAPVEESYGLIVLTYVGLSISVLCLFLAIQTFLLCRSLWNVSTAIHLQLCLCLFLADLLFLTAITHTGNRTACAVIAGFLHYLFLAAFTWMFLEGLHLILTVRNLKVVNYTSASRFKKRYMYPFGYGLPALVVAVSAAANPGGYGTGRNCWISLDGGFQWIFMGPVCAIILLNLTFFILTLWVLRSHLCSLNADVSTLKNHRLLTFKAIAQLFILGCTWSLGLFQVGPVAKVMAYVFTIINSLQGVFIFLVHCILNHQVRKEYRQWIKELRTTAPESQASGFSMSTASPSTKME</sequence>
<dbReference type="FunFam" id="1.20.1070.10:FF:000054">
    <property type="entry name" value="Adhesion G protein-coupled receptor E3"/>
    <property type="match status" value="1"/>
</dbReference>
<keyword evidence="12" id="KW-1015">Disulfide bond</keyword>
<dbReference type="GO" id="GO:0007166">
    <property type="term" value="P:cell surface receptor signaling pathway"/>
    <property type="evidence" value="ECO:0007669"/>
    <property type="project" value="InterPro"/>
</dbReference>
<dbReference type="InterPro" id="IPR000832">
    <property type="entry name" value="GPCR_2_secretin-like"/>
</dbReference>
<feature type="transmembrane region" description="Helical" evidence="17">
    <location>
        <begin position="545"/>
        <end position="567"/>
    </location>
</feature>
<evidence type="ECO:0000256" key="16">
    <source>
        <dbReference type="PROSITE-ProRule" id="PRU00076"/>
    </source>
</evidence>
<comment type="subcellular location">
    <subcellularLocation>
        <location evidence="1">Cell membrane</location>
        <topology evidence="1">Multi-pass membrane protein</topology>
    </subcellularLocation>
</comment>
<dbReference type="SMART" id="SM00179">
    <property type="entry name" value="EGF_CA"/>
    <property type="match status" value="2"/>
</dbReference>
<dbReference type="InterPro" id="IPR000742">
    <property type="entry name" value="EGF"/>
</dbReference>
<evidence type="ECO:0000259" key="20">
    <source>
        <dbReference type="PROSITE" id="PS50261"/>
    </source>
</evidence>
<keyword evidence="14" id="KW-0325">Glycoprotein</keyword>